<feature type="compositionally biased region" description="Basic and acidic residues" evidence="1">
    <location>
        <begin position="263"/>
        <end position="272"/>
    </location>
</feature>
<proteinExistence type="predicted"/>
<comment type="caution">
    <text evidence="2">The sequence shown here is derived from an EMBL/GenBank/DDBJ whole genome shotgun (WGS) entry which is preliminary data.</text>
</comment>
<dbReference type="Proteomes" id="UP001159427">
    <property type="component" value="Unassembled WGS sequence"/>
</dbReference>
<feature type="region of interest" description="Disordered" evidence="1">
    <location>
        <begin position="170"/>
        <end position="196"/>
    </location>
</feature>
<evidence type="ECO:0000313" key="2">
    <source>
        <dbReference type="EMBL" id="CAH3192212.1"/>
    </source>
</evidence>
<feature type="compositionally biased region" description="Basic and acidic residues" evidence="1">
    <location>
        <begin position="112"/>
        <end position="128"/>
    </location>
</feature>
<gene>
    <name evidence="2" type="ORF">PEVE_00023490</name>
</gene>
<sequence length="286" mass="32703">MAAVPRESLQVEPAVKARAANRDLNQKNNRAAHNWLKVRKALEREKAHWRKGAVDDRNKLLKQREELRNTSLNLTRSDSLNSEQAAAVVPSGVTRQMSLKDVYEALLKSNREKDDAGSVRSVKSEPSLRRASTISFEQKRIGRKPINFSLQGLQKANSNLQSKRQAVDKAQRLSVDDKSDHNTRPQSGPPESHFDLNEEELSLGPTLKLPPTHLPPIRRSVGFKPRVRNFNKDEAFKARVHGTEYTLDDIRYCRYLRKRSGRTRSDPTDAKKISHFQRKSADQKER</sequence>
<feature type="region of interest" description="Disordered" evidence="1">
    <location>
        <begin position="112"/>
        <end position="133"/>
    </location>
</feature>
<organism evidence="2 3">
    <name type="scientific">Porites evermanni</name>
    <dbReference type="NCBI Taxonomy" id="104178"/>
    <lineage>
        <taxon>Eukaryota</taxon>
        <taxon>Metazoa</taxon>
        <taxon>Cnidaria</taxon>
        <taxon>Anthozoa</taxon>
        <taxon>Hexacorallia</taxon>
        <taxon>Scleractinia</taxon>
        <taxon>Fungiina</taxon>
        <taxon>Poritidae</taxon>
        <taxon>Porites</taxon>
    </lineage>
</organism>
<feature type="region of interest" description="Disordered" evidence="1">
    <location>
        <begin position="1"/>
        <end position="31"/>
    </location>
</feature>
<feature type="compositionally biased region" description="Basic and acidic residues" evidence="1">
    <location>
        <begin position="170"/>
        <end position="183"/>
    </location>
</feature>
<reference evidence="2 3" key="1">
    <citation type="submission" date="2022-05" db="EMBL/GenBank/DDBJ databases">
        <authorList>
            <consortium name="Genoscope - CEA"/>
            <person name="William W."/>
        </authorList>
    </citation>
    <scope>NUCLEOTIDE SEQUENCE [LARGE SCALE GENOMIC DNA]</scope>
</reference>
<evidence type="ECO:0000256" key="1">
    <source>
        <dbReference type="SAM" id="MobiDB-lite"/>
    </source>
</evidence>
<name>A0ABN8SKQ7_9CNID</name>
<keyword evidence="3" id="KW-1185">Reference proteome</keyword>
<protein>
    <submittedName>
        <fullName evidence="2">Uncharacterized protein</fullName>
    </submittedName>
</protein>
<dbReference type="EMBL" id="CALNXI010003112">
    <property type="protein sequence ID" value="CAH3192212.1"/>
    <property type="molecule type" value="Genomic_DNA"/>
</dbReference>
<feature type="region of interest" description="Disordered" evidence="1">
    <location>
        <begin position="259"/>
        <end position="286"/>
    </location>
</feature>
<accession>A0ABN8SKQ7</accession>
<evidence type="ECO:0000313" key="3">
    <source>
        <dbReference type="Proteomes" id="UP001159427"/>
    </source>
</evidence>